<proteinExistence type="predicted"/>
<protein>
    <submittedName>
        <fullName evidence="1">Uncharacterized protein</fullName>
    </submittedName>
</protein>
<dbReference type="EMBL" id="RXGA01000002">
    <property type="protein sequence ID" value="RWX73760.1"/>
    <property type="molecule type" value="Genomic_DNA"/>
</dbReference>
<dbReference type="Proteomes" id="UP000288215">
    <property type="component" value="Unassembled WGS sequence"/>
</dbReference>
<reference evidence="1 2" key="1">
    <citation type="submission" date="2018-12" db="EMBL/GenBank/DDBJ databases">
        <title>The complete genome of the methanogenic archaea of the candidate phylum Verstraetearchaeota, obtained from the metagenome of underground thermal water.</title>
        <authorList>
            <person name="Kadnikov V.V."/>
            <person name="Mardanov A.V."/>
            <person name="Beletsky A.V."/>
            <person name="Karnachuk O.V."/>
            <person name="Ravin N.V."/>
        </authorList>
    </citation>
    <scope>NUCLEOTIDE SEQUENCE [LARGE SCALE GENOMIC DNA]</scope>
    <source>
        <strain evidence="1">Ch88</strain>
    </source>
</reference>
<organism evidence="1 2">
    <name type="scientific">Methanosuratincola subterraneus</name>
    <dbReference type="NCBI Taxonomy" id="2593994"/>
    <lineage>
        <taxon>Archaea</taxon>
        <taxon>Thermoproteota</taxon>
        <taxon>Methanosuratincolia</taxon>
        <taxon>Candidatus Methanomethylicales</taxon>
        <taxon>Candidatus Methanomethylicaceae</taxon>
        <taxon>Candidatus Methanosuratincola (ex Vanwonterghem et al. 2016)</taxon>
    </lineage>
</organism>
<name>A0A3S3VG14_METS7</name>
<gene>
    <name evidence="1" type="ORF">Metus_0539</name>
</gene>
<dbReference type="AlphaFoldDB" id="A0A3S3VG14"/>
<accession>A0A3S3VG14</accession>
<comment type="caution">
    <text evidence="1">The sequence shown here is derived from an EMBL/GenBank/DDBJ whole genome shotgun (WGS) entry which is preliminary data.</text>
</comment>
<evidence type="ECO:0000313" key="2">
    <source>
        <dbReference type="Proteomes" id="UP000288215"/>
    </source>
</evidence>
<sequence>MPKPQFNDRKEALSGLELEKVLYDASERLSSQILSGISPERGLNLTIDVWELENLLLPALNAAVNEIRIFDEMKAEDFSFELKRRRNTLAHDLVNLLIECLRDAYRDDVAVEYAATKVVSIKFLKKVENLSVVKKEFTNRVYEVLRHLLGK</sequence>
<evidence type="ECO:0000313" key="1">
    <source>
        <dbReference type="EMBL" id="RWX73760.1"/>
    </source>
</evidence>